<evidence type="ECO:0000313" key="3">
    <source>
        <dbReference type="Proteomes" id="UP000275078"/>
    </source>
</evidence>
<feature type="region of interest" description="Disordered" evidence="1">
    <location>
        <begin position="579"/>
        <end position="605"/>
    </location>
</feature>
<feature type="region of interest" description="Disordered" evidence="1">
    <location>
        <begin position="453"/>
        <end position="490"/>
    </location>
</feature>
<protein>
    <submittedName>
        <fullName evidence="2">Uncharacterized protein</fullName>
    </submittedName>
</protein>
<name>A0A3N4IAJ1_ASCIM</name>
<keyword evidence="3" id="KW-1185">Reference proteome</keyword>
<proteinExistence type="predicted"/>
<accession>A0A3N4IAJ1</accession>
<feature type="compositionally biased region" description="Acidic residues" evidence="1">
    <location>
        <begin position="462"/>
        <end position="488"/>
    </location>
</feature>
<evidence type="ECO:0000313" key="2">
    <source>
        <dbReference type="EMBL" id="RPA82487.1"/>
    </source>
</evidence>
<feature type="region of interest" description="Disordered" evidence="1">
    <location>
        <begin position="1"/>
        <end position="70"/>
    </location>
</feature>
<dbReference type="AlphaFoldDB" id="A0A3N4IAJ1"/>
<sequence>MAEKRPANDSQATNTPKRTRQSDITISSSAPEPHQSNAPPTNSASQTAREGSTASSTTTRDAPQEATKGVDMISSASVPLSIFTNALPASSETLKLLNSLPTSPNDESAESLHPSLQKYQHSLHIDRASCCLILTGCFPPATPHYLLSYLALLAPLRSLGNRQRSANDSSEPMLPAQYQNLFLDLSESAGCGQSEKALVLAYLAVLARKLRLEELQDLAENSLNKLLTDAASLRHGWADFDPTRSDYWEGAVRWDEKVDVGVDGMVGLIRAVLANPYKDELEANTFQHADRDYDEKSLREMGHAKRYTGYEAVPWNNDWPHGEISIKRQFQKNYLTELVYKFFASRVTYLRYHPEVISLMTELPQLTLDILVRYPPQPSPVFYYKDGFDYAKDRNTLSSDWVEEKTYAIREFGKALEKVELCVGCRGTIESLGNSPECICGKDLEDAEECDNCRRYRHPDGNESDDEGDGDKELEGDDMSDDEEMDTEELQKEMADELDDLLRDFGSVEGWKKSLGWFYSGNNLYENLIARVEALNSIPEQEPMEIEGGDGIGAAVVSTTERDSRERPGCFATWLRNTPEVDEDSSHSSTPAPSPQPTAAFIPETPPSKLLHRLNSMYSIASEKLSGLLSSAFHPGSKARDAIDALGTFRPPAPVQQHQHYHLAIHRGFDPIGNESIFLTSDDVVSPIVLQKLEGYTTLLASVKVLPKCNKMEANPILSGRYRRYPSIYFDASHLPDHLTPGEKAIILLHMAIMARKLGIDELQDLAEEALNTHLSAVCTRLPAWAHWNPNEGMYWDGAVKWDEELDIGFECTMRLIKTVLANPEEPPVEKEEPETDDSDDEYMWEGPPGKRGRRRHIHATPPPERLCNDCWHPGQSCHGFCLQDVHIRSKNLDGRRRHVYTGRLIRPHYYTSDWPDTAYNRLIHIHHDPKGYLTELIYKFVSTRFAYLRYYPEMQELLKENPGLMYDLLMRYPPMPTPVSHPPHDFEELAGPALELLDATTCGHCGKKGEWNLDQLRGKECVCCQDWKGSEADEGETKSNDMDDVDMGGVCSNGCAETYDSDEDSSSDHSESSSDEEMDTEALRKEALADMKDLPKSQIVPDYEAMSKEWLASCIAAQVQMDQPNMRK</sequence>
<gene>
    <name evidence="2" type="ORF">BJ508DRAFT_375735</name>
</gene>
<feature type="region of interest" description="Disordered" evidence="1">
    <location>
        <begin position="823"/>
        <end position="856"/>
    </location>
</feature>
<feature type="compositionally biased region" description="Basic and acidic residues" evidence="1">
    <location>
        <begin position="1082"/>
        <end position="1096"/>
    </location>
</feature>
<feature type="compositionally biased region" description="Polar residues" evidence="1">
    <location>
        <begin position="8"/>
        <end position="61"/>
    </location>
</feature>
<evidence type="ECO:0000256" key="1">
    <source>
        <dbReference type="SAM" id="MobiDB-lite"/>
    </source>
</evidence>
<reference evidence="2 3" key="1">
    <citation type="journal article" date="2018" name="Nat. Ecol. Evol.">
        <title>Pezizomycetes genomes reveal the molecular basis of ectomycorrhizal truffle lifestyle.</title>
        <authorList>
            <person name="Murat C."/>
            <person name="Payen T."/>
            <person name="Noel B."/>
            <person name="Kuo A."/>
            <person name="Morin E."/>
            <person name="Chen J."/>
            <person name="Kohler A."/>
            <person name="Krizsan K."/>
            <person name="Balestrini R."/>
            <person name="Da Silva C."/>
            <person name="Montanini B."/>
            <person name="Hainaut M."/>
            <person name="Levati E."/>
            <person name="Barry K.W."/>
            <person name="Belfiori B."/>
            <person name="Cichocki N."/>
            <person name="Clum A."/>
            <person name="Dockter R.B."/>
            <person name="Fauchery L."/>
            <person name="Guy J."/>
            <person name="Iotti M."/>
            <person name="Le Tacon F."/>
            <person name="Lindquist E.A."/>
            <person name="Lipzen A."/>
            <person name="Malagnac F."/>
            <person name="Mello A."/>
            <person name="Molinier V."/>
            <person name="Miyauchi S."/>
            <person name="Poulain J."/>
            <person name="Riccioni C."/>
            <person name="Rubini A."/>
            <person name="Sitrit Y."/>
            <person name="Splivallo R."/>
            <person name="Traeger S."/>
            <person name="Wang M."/>
            <person name="Zifcakova L."/>
            <person name="Wipf D."/>
            <person name="Zambonelli A."/>
            <person name="Paolocci F."/>
            <person name="Nowrousian M."/>
            <person name="Ottonello S."/>
            <person name="Baldrian P."/>
            <person name="Spatafora J.W."/>
            <person name="Henrissat B."/>
            <person name="Nagy L.G."/>
            <person name="Aury J.M."/>
            <person name="Wincker P."/>
            <person name="Grigoriev I.V."/>
            <person name="Bonfante P."/>
            <person name="Martin F.M."/>
        </authorList>
    </citation>
    <scope>NUCLEOTIDE SEQUENCE [LARGE SCALE GENOMIC DNA]</scope>
    <source>
        <strain evidence="2 3">RN42</strain>
    </source>
</reference>
<feature type="compositionally biased region" description="Acidic residues" evidence="1">
    <location>
        <begin position="832"/>
        <end position="844"/>
    </location>
</feature>
<dbReference type="EMBL" id="ML119671">
    <property type="protein sequence ID" value="RPA82487.1"/>
    <property type="molecule type" value="Genomic_DNA"/>
</dbReference>
<feature type="region of interest" description="Disordered" evidence="1">
    <location>
        <begin position="1054"/>
        <end position="1099"/>
    </location>
</feature>
<organism evidence="2 3">
    <name type="scientific">Ascobolus immersus RN42</name>
    <dbReference type="NCBI Taxonomy" id="1160509"/>
    <lineage>
        <taxon>Eukaryota</taxon>
        <taxon>Fungi</taxon>
        <taxon>Dikarya</taxon>
        <taxon>Ascomycota</taxon>
        <taxon>Pezizomycotina</taxon>
        <taxon>Pezizomycetes</taxon>
        <taxon>Pezizales</taxon>
        <taxon>Ascobolaceae</taxon>
        <taxon>Ascobolus</taxon>
    </lineage>
</organism>
<dbReference type="Proteomes" id="UP000275078">
    <property type="component" value="Unassembled WGS sequence"/>
</dbReference>